<dbReference type="EnsemblPlants" id="QL01p005053:mrna">
    <property type="protein sequence ID" value="QL01p005053:mrna:CDS:1"/>
    <property type="gene ID" value="QL01p005053"/>
</dbReference>
<dbReference type="Gramene" id="QL01p005053:mrna">
    <property type="protein sequence ID" value="QL01p005053:mrna:CDS:1"/>
    <property type="gene ID" value="QL01p005053"/>
</dbReference>
<dbReference type="Pfam" id="PF13966">
    <property type="entry name" value="zf-RVT"/>
    <property type="match status" value="1"/>
</dbReference>
<dbReference type="AlphaFoldDB" id="A0A7N2KKX2"/>
<protein>
    <recommendedName>
        <fullName evidence="1">Reverse transcriptase zinc-binding domain-containing protein</fullName>
    </recommendedName>
</protein>
<evidence type="ECO:0000313" key="3">
    <source>
        <dbReference type="Proteomes" id="UP000594261"/>
    </source>
</evidence>
<organism evidence="2 3">
    <name type="scientific">Quercus lobata</name>
    <name type="common">Valley oak</name>
    <dbReference type="NCBI Taxonomy" id="97700"/>
    <lineage>
        <taxon>Eukaryota</taxon>
        <taxon>Viridiplantae</taxon>
        <taxon>Streptophyta</taxon>
        <taxon>Embryophyta</taxon>
        <taxon>Tracheophyta</taxon>
        <taxon>Spermatophyta</taxon>
        <taxon>Magnoliopsida</taxon>
        <taxon>eudicotyledons</taxon>
        <taxon>Gunneridae</taxon>
        <taxon>Pentapetalae</taxon>
        <taxon>rosids</taxon>
        <taxon>fabids</taxon>
        <taxon>Fagales</taxon>
        <taxon>Fagaceae</taxon>
        <taxon>Quercus</taxon>
    </lineage>
</organism>
<sequence length="291" mass="33701">MDAELGSNPSYVWRSLLQTRDLIWEGSIWQVGDGEQIGIESHKWLPRPPCFRPGVDKSLKVSSLLNATTRQWDRAKIQSLFHDSTKSDIFHLKLGPPGSRDKLCWNENKSKTFSVKTAYQIAVKLLNPPSGEHSNARQDVRMWKTFWSLNTPPKVRNFLWRASSDILPTRVNLLRRKIQVDPRCTLCGQHDETTTHILWDCPYARNVWALVRGKLQKSRSGVLSFYELAQMMMTRLTTSELETWAMVSWSIWNARNKFHFEQVQTPPCVIFKGASSFLEEYKRLTGAFSNR</sequence>
<proteinExistence type="predicted"/>
<dbReference type="InterPro" id="IPR026960">
    <property type="entry name" value="RVT-Znf"/>
</dbReference>
<name>A0A7N2KKX2_QUELO</name>
<evidence type="ECO:0000259" key="1">
    <source>
        <dbReference type="Pfam" id="PF13966"/>
    </source>
</evidence>
<accession>A0A7N2KKX2</accession>
<keyword evidence="3" id="KW-1185">Reference proteome</keyword>
<dbReference type="InParanoid" id="A0A7N2KKX2"/>
<dbReference type="EMBL" id="LRBV02000001">
    <property type="status" value="NOT_ANNOTATED_CDS"/>
    <property type="molecule type" value="Genomic_DNA"/>
</dbReference>
<reference evidence="2" key="2">
    <citation type="submission" date="2021-01" db="UniProtKB">
        <authorList>
            <consortium name="EnsemblPlants"/>
        </authorList>
    </citation>
    <scope>IDENTIFICATION</scope>
</reference>
<dbReference type="Proteomes" id="UP000594261">
    <property type="component" value="Chromosome 1"/>
</dbReference>
<feature type="domain" description="Reverse transcriptase zinc-binding" evidence="1">
    <location>
        <begin position="135"/>
        <end position="208"/>
    </location>
</feature>
<reference evidence="2 3" key="1">
    <citation type="journal article" date="2016" name="G3 (Bethesda)">
        <title>First Draft Assembly and Annotation of the Genome of a California Endemic Oak Quercus lobata Nee (Fagaceae).</title>
        <authorList>
            <person name="Sork V.L."/>
            <person name="Fitz-Gibbon S.T."/>
            <person name="Puiu D."/>
            <person name="Crepeau M."/>
            <person name="Gugger P.F."/>
            <person name="Sherman R."/>
            <person name="Stevens K."/>
            <person name="Langley C.H."/>
            <person name="Pellegrini M."/>
            <person name="Salzberg S.L."/>
        </authorList>
    </citation>
    <scope>NUCLEOTIDE SEQUENCE [LARGE SCALE GENOMIC DNA]</scope>
    <source>
        <strain evidence="2 3">cv. SW786</strain>
    </source>
</reference>
<evidence type="ECO:0000313" key="2">
    <source>
        <dbReference type="EnsemblPlants" id="QL01p005053:mrna:CDS:1"/>
    </source>
</evidence>